<feature type="non-terminal residue" evidence="2">
    <location>
        <position position="1"/>
    </location>
</feature>
<gene>
    <name evidence="2" type="ORF">BG015_002857</name>
</gene>
<keyword evidence="1" id="KW-0472">Membrane</keyword>
<reference evidence="2" key="1">
    <citation type="journal article" date="2020" name="Fungal Divers.">
        <title>Resolving the Mortierellaceae phylogeny through synthesis of multi-gene phylogenetics and phylogenomics.</title>
        <authorList>
            <person name="Vandepol N."/>
            <person name="Liber J."/>
            <person name="Desiro A."/>
            <person name="Na H."/>
            <person name="Kennedy M."/>
            <person name="Barry K."/>
            <person name="Grigoriev I.V."/>
            <person name="Miller A.N."/>
            <person name="O'Donnell K."/>
            <person name="Stajich J.E."/>
            <person name="Bonito G."/>
        </authorList>
    </citation>
    <scope>NUCLEOTIDE SEQUENCE</scope>
    <source>
        <strain evidence="2">NRRL 6426</strain>
    </source>
</reference>
<keyword evidence="1" id="KW-1133">Transmembrane helix</keyword>
<evidence type="ECO:0000313" key="3">
    <source>
        <dbReference type="Proteomes" id="UP000748756"/>
    </source>
</evidence>
<dbReference type="GO" id="GO:0055085">
    <property type="term" value="P:transmembrane transport"/>
    <property type="evidence" value="ECO:0007669"/>
    <property type="project" value="InterPro"/>
</dbReference>
<dbReference type="OrthoDB" id="9986677at2759"/>
<organism evidence="2 3">
    <name type="scientific">Linnemannia schmuckeri</name>
    <dbReference type="NCBI Taxonomy" id="64567"/>
    <lineage>
        <taxon>Eukaryota</taxon>
        <taxon>Fungi</taxon>
        <taxon>Fungi incertae sedis</taxon>
        <taxon>Mucoromycota</taxon>
        <taxon>Mortierellomycotina</taxon>
        <taxon>Mortierellomycetes</taxon>
        <taxon>Mortierellales</taxon>
        <taxon>Mortierellaceae</taxon>
        <taxon>Linnemannia</taxon>
    </lineage>
</organism>
<evidence type="ECO:0000313" key="2">
    <source>
        <dbReference type="EMBL" id="KAF9137060.1"/>
    </source>
</evidence>
<comment type="caution">
    <text evidence="2">The sequence shown here is derived from an EMBL/GenBank/DDBJ whole genome shotgun (WGS) entry which is preliminary data.</text>
</comment>
<dbReference type="EMBL" id="JAAAUQ010001599">
    <property type="protein sequence ID" value="KAF9137060.1"/>
    <property type="molecule type" value="Genomic_DNA"/>
</dbReference>
<dbReference type="PANTHER" id="PTHR22601">
    <property type="entry name" value="ISP4 LIKE PROTEIN"/>
    <property type="match status" value="1"/>
</dbReference>
<dbReference type="AlphaFoldDB" id="A0A9P5V5W7"/>
<protein>
    <submittedName>
        <fullName evidence="2">Uncharacterized protein</fullName>
    </submittedName>
</protein>
<dbReference type="InterPro" id="IPR004648">
    <property type="entry name" value="Oligpept_transpt"/>
</dbReference>
<proteinExistence type="predicted"/>
<accession>A0A9P5V5W7</accession>
<keyword evidence="1" id="KW-0812">Transmembrane</keyword>
<sequence length="99" mass="11563">FFARRYHPEWHLRFTYVMSAAFDSGVAFMVLLSFFVFTIREKDMVQWWGNPAAPICRLDGYPLISPKNGKVDPWADPELENPPKYVFPKAYYPSPDARS</sequence>
<name>A0A9P5V5W7_9FUNG</name>
<dbReference type="Proteomes" id="UP000748756">
    <property type="component" value="Unassembled WGS sequence"/>
</dbReference>
<evidence type="ECO:0000256" key="1">
    <source>
        <dbReference type="SAM" id="Phobius"/>
    </source>
</evidence>
<feature type="transmembrane region" description="Helical" evidence="1">
    <location>
        <begin position="14"/>
        <end position="37"/>
    </location>
</feature>
<keyword evidence="3" id="KW-1185">Reference proteome</keyword>